<protein>
    <submittedName>
        <fullName evidence="1">Uncharacterized protein</fullName>
    </submittedName>
</protein>
<evidence type="ECO:0000313" key="1">
    <source>
        <dbReference type="EMBL" id="SVB54023.1"/>
    </source>
</evidence>
<name>A0A382EVM9_9ZZZZ</name>
<dbReference type="AlphaFoldDB" id="A0A382EVM9"/>
<accession>A0A382EVM9</accession>
<organism evidence="1">
    <name type="scientific">marine metagenome</name>
    <dbReference type="NCBI Taxonomy" id="408172"/>
    <lineage>
        <taxon>unclassified sequences</taxon>
        <taxon>metagenomes</taxon>
        <taxon>ecological metagenomes</taxon>
    </lineage>
</organism>
<proteinExistence type="predicted"/>
<sequence length="248" mass="29048">MKHLVTSGCSFSDVGSVNKTWPLHLQDLTQDKYDKFRHLGACGQGEDYISRSVIYKVNQLLKDNNSDDIFVIVGWSGLQRRAILVNNETTKMHYRFKDWYPMGELESMKGVSIGSWQDFDEEYLKFLTEEQNIIISLEHIIRTQDFLRVNNVDYKFFGFTNLFANLDEENFLTKGRGARIDKKYPNTSYLFDIMDWNKWWFYNDFGGLADWVNDNITDGFDGKGKNTGHPLANSQRLFTKEVVLKWIK</sequence>
<dbReference type="EMBL" id="UINC01046251">
    <property type="protein sequence ID" value="SVB54023.1"/>
    <property type="molecule type" value="Genomic_DNA"/>
</dbReference>
<reference evidence="1" key="1">
    <citation type="submission" date="2018-05" db="EMBL/GenBank/DDBJ databases">
        <authorList>
            <person name="Lanie J.A."/>
            <person name="Ng W.-L."/>
            <person name="Kazmierczak K.M."/>
            <person name="Andrzejewski T.M."/>
            <person name="Davidsen T.M."/>
            <person name="Wayne K.J."/>
            <person name="Tettelin H."/>
            <person name="Glass J.I."/>
            <person name="Rusch D."/>
            <person name="Podicherti R."/>
            <person name="Tsui H.-C.T."/>
            <person name="Winkler M.E."/>
        </authorList>
    </citation>
    <scope>NUCLEOTIDE SEQUENCE</scope>
</reference>
<gene>
    <name evidence="1" type="ORF">METZ01_LOCUS206877</name>
</gene>